<gene>
    <name evidence="4" type="ORF">A3F84_00360</name>
</gene>
<proteinExistence type="predicted"/>
<evidence type="ECO:0000313" key="4">
    <source>
        <dbReference type="EMBL" id="OGG46874.1"/>
    </source>
</evidence>
<evidence type="ECO:0000256" key="1">
    <source>
        <dbReference type="ARBA" id="ARBA00022553"/>
    </source>
</evidence>
<dbReference type="Gene3D" id="3.40.50.2300">
    <property type="match status" value="1"/>
</dbReference>
<sequence length="120" mass="13095">MALILVVDDDASIRVALRQILERAGHRVVDAPDGETGLNLYRQGPADLVITDLMMPSKEGVETTIELRQEFPDARVIAISGVDDISLLQASAFGALRVFRKPLDTEKLLKAVEEILESGP</sequence>
<name>A0A1F6CCG2_HANXR</name>
<dbReference type="CDD" id="cd00156">
    <property type="entry name" value="REC"/>
    <property type="match status" value="1"/>
</dbReference>
<reference evidence="4 5" key="1">
    <citation type="journal article" date="2016" name="Nat. Commun.">
        <title>Thousands of microbial genomes shed light on interconnected biogeochemical processes in an aquifer system.</title>
        <authorList>
            <person name="Anantharaman K."/>
            <person name="Brown C.T."/>
            <person name="Hug L.A."/>
            <person name="Sharon I."/>
            <person name="Castelle C.J."/>
            <person name="Probst A.J."/>
            <person name="Thomas B.C."/>
            <person name="Singh A."/>
            <person name="Wilkins M.J."/>
            <person name="Karaoz U."/>
            <person name="Brodie E.L."/>
            <person name="Williams K.H."/>
            <person name="Hubbard S.S."/>
            <person name="Banfield J.F."/>
        </authorList>
    </citation>
    <scope>NUCLEOTIDE SEQUENCE [LARGE SCALE GENOMIC DNA]</scope>
    <source>
        <strain evidence="5">RIFCSPLOWO2_12_FULL_64_10</strain>
    </source>
</reference>
<keyword evidence="1 2" id="KW-0597">Phosphoprotein</keyword>
<comment type="caution">
    <text evidence="4">The sequence shown here is derived from an EMBL/GenBank/DDBJ whole genome shotgun (WGS) entry which is preliminary data.</text>
</comment>
<dbReference type="EMBL" id="MFKF01000282">
    <property type="protein sequence ID" value="OGG46874.1"/>
    <property type="molecule type" value="Genomic_DNA"/>
</dbReference>
<evidence type="ECO:0000313" key="5">
    <source>
        <dbReference type="Proteomes" id="UP000178606"/>
    </source>
</evidence>
<dbReference type="InterPro" id="IPR050595">
    <property type="entry name" value="Bact_response_regulator"/>
</dbReference>
<dbReference type="Proteomes" id="UP000178606">
    <property type="component" value="Unassembled WGS sequence"/>
</dbReference>
<feature type="modified residue" description="4-aspartylphosphate" evidence="2">
    <location>
        <position position="52"/>
    </location>
</feature>
<dbReference type="PROSITE" id="PS50110">
    <property type="entry name" value="RESPONSE_REGULATORY"/>
    <property type="match status" value="1"/>
</dbReference>
<protein>
    <recommendedName>
        <fullName evidence="3">Response regulatory domain-containing protein</fullName>
    </recommendedName>
</protein>
<dbReference type="Pfam" id="PF00072">
    <property type="entry name" value="Response_reg"/>
    <property type="match status" value="1"/>
</dbReference>
<organism evidence="4 5">
    <name type="scientific">Handelsmanbacteria sp. (strain RIFCSPLOWO2_12_FULL_64_10)</name>
    <dbReference type="NCBI Taxonomy" id="1817868"/>
    <lineage>
        <taxon>Bacteria</taxon>
        <taxon>Candidatus Handelsmaniibacteriota</taxon>
    </lineage>
</organism>
<dbReference type="InterPro" id="IPR011006">
    <property type="entry name" value="CheY-like_superfamily"/>
</dbReference>
<evidence type="ECO:0000256" key="2">
    <source>
        <dbReference type="PROSITE-ProRule" id="PRU00169"/>
    </source>
</evidence>
<accession>A0A1F6CCG2</accession>
<evidence type="ECO:0000259" key="3">
    <source>
        <dbReference type="PROSITE" id="PS50110"/>
    </source>
</evidence>
<dbReference type="AlphaFoldDB" id="A0A1F6CCG2"/>
<feature type="domain" description="Response regulatory" evidence="3">
    <location>
        <begin position="3"/>
        <end position="116"/>
    </location>
</feature>
<dbReference type="SUPFAM" id="SSF52172">
    <property type="entry name" value="CheY-like"/>
    <property type="match status" value="1"/>
</dbReference>
<dbReference type="GO" id="GO:0000160">
    <property type="term" value="P:phosphorelay signal transduction system"/>
    <property type="evidence" value="ECO:0007669"/>
    <property type="project" value="InterPro"/>
</dbReference>
<dbReference type="PANTHER" id="PTHR44591:SF23">
    <property type="entry name" value="CHEY SUBFAMILY"/>
    <property type="match status" value="1"/>
</dbReference>
<dbReference type="PANTHER" id="PTHR44591">
    <property type="entry name" value="STRESS RESPONSE REGULATOR PROTEIN 1"/>
    <property type="match status" value="1"/>
</dbReference>
<dbReference type="InterPro" id="IPR001789">
    <property type="entry name" value="Sig_transdc_resp-reg_receiver"/>
</dbReference>
<dbReference type="SMART" id="SM00448">
    <property type="entry name" value="REC"/>
    <property type="match status" value="1"/>
</dbReference>